<gene>
    <name evidence="11" type="ORF">PoMZ_09863</name>
</gene>
<feature type="compositionally biased region" description="Basic and acidic residues" evidence="8">
    <location>
        <begin position="531"/>
        <end position="542"/>
    </location>
</feature>
<evidence type="ECO:0000256" key="1">
    <source>
        <dbReference type="ARBA" id="ARBA00004286"/>
    </source>
</evidence>
<dbReference type="Proteomes" id="UP000294847">
    <property type="component" value="Chromosome 1"/>
</dbReference>
<dbReference type="InterPro" id="IPR007728">
    <property type="entry name" value="Pre-SET_dom"/>
</dbReference>
<evidence type="ECO:0000313" key="11">
    <source>
        <dbReference type="EMBL" id="QBZ54169.1"/>
    </source>
</evidence>
<dbReference type="InterPro" id="IPR029071">
    <property type="entry name" value="Ubiquitin-like_domsf"/>
</dbReference>
<organism evidence="11 12">
    <name type="scientific">Pyricularia oryzae</name>
    <name type="common">Rice blast fungus</name>
    <name type="synonym">Magnaporthe oryzae</name>
    <dbReference type="NCBI Taxonomy" id="318829"/>
    <lineage>
        <taxon>Eukaryota</taxon>
        <taxon>Fungi</taxon>
        <taxon>Dikarya</taxon>
        <taxon>Ascomycota</taxon>
        <taxon>Pezizomycotina</taxon>
        <taxon>Sordariomycetes</taxon>
        <taxon>Sordariomycetidae</taxon>
        <taxon>Magnaporthales</taxon>
        <taxon>Pyriculariaceae</taxon>
        <taxon>Pyricularia</taxon>
    </lineage>
</organism>
<dbReference type="SUPFAM" id="SSF54236">
    <property type="entry name" value="Ubiquitin-like"/>
    <property type="match status" value="1"/>
</dbReference>
<dbReference type="InterPro" id="IPR032752">
    <property type="entry name" value="DC-UbP/UBTD2_N"/>
</dbReference>
<protein>
    <recommendedName>
        <fullName evidence="13">Histone-lysine N-methyltransferase</fullName>
    </recommendedName>
</protein>
<evidence type="ECO:0000259" key="10">
    <source>
        <dbReference type="PROSITE" id="PS50867"/>
    </source>
</evidence>
<evidence type="ECO:0000313" key="12">
    <source>
        <dbReference type="Proteomes" id="UP000294847"/>
    </source>
</evidence>
<dbReference type="PANTHER" id="PTHR46223:SF3">
    <property type="entry name" value="HISTONE-LYSINE N-METHYLTRANSFERASE SET-23"/>
    <property type="match status" value="1"/>
</dbReference>
<evidence type="ECO:0000256" key="8">
    <source>
        <dbReference type="SAM" id="MobiDB-lite"/>
    </source>
</evidence>
<feature type="domain" description="Pre-SET" evidence="10">
    <location>
        <begin position="82"/>
        <end position="171"/>
    </location>
</feature>
<dbReference type="PANTHER" id="PTHR46223">
    <property type="entry name" value="HISTONE-LYSINE N-METHYLTRANSFERASE SUV39H"/>
    <property type="match status" value="1"/>
</dbReference>
<keyword evidence="7" id="KW-0862">Zinc</keyword>
<dbReference type="GO" id="GO:0042054">
    <property type="term" value="F:histone methyltransferase activity"/>
    <property type="evidence" value="ECO:0007669"/>
    <property type="project" value="InterPro"/>
</dbReference>
<evidence type="ECO:0000259" key="9">
    <source>
        <dbReference type="PROSITE" id="PS50280"/>
    </source>
</evidence>
<dbReference type="AlphaFoldDB" id="A0A4P7MVP8"/>
<name>A0A4P7MVP8_PYROR</name>
<reference evidence="11 12" key="1">
    <citation type="journal article" date="2019" name="Mol. Biol. Evol.">
        <title>Blast fungal genomes show frequent chromosomal changes, gene gains and losses, and effector gene turnover.</title>
        <authorList>
            <person name="Gomez Luciano L.B."/>
            <person name="Jason Tsai I."/>
            <person name="Chuma I."/>
            <person name="Tosa Y."/>
            <person name="Chen Y.H."/>
            <person name="Li J.Y."/>
            <person name="Li M.Y."/>
            <person name="Jade Lu M.Y."/>
            <person name="Nakayashiki H."/>
            <person name="Li W.H."/>
        </authorList>
    </citation>
    <scope>NUCLEOTIDE SEQUENCE [LARGE SCALE GENOMIC DNA]</scope>
    <source>
        <strain evidence="11">MZ5-1-6</strain>
    </source>
</reference>
<dbReference type="SUPFAM" id="SSF82199">
    <property type="entry name" value="SET domain"/>
    <property type="match status" value="1"/>
</dbReference>
<evidence type="ECO:0000256" key="3">
    <source>
        <dbReference type="ARBA" id="ARBA00022603"/>
    </source>
</evidence>
<accession>A0A4P7MVP8</accession>
<dbReference type="PROSITE" id="PS50867">
    <property type="entry name" value="PRE_SET"/>
    <property type="match status" value="1"/>
</dbReference>
<keyword evidence="3" id="KW-0489">Methyltransferase</keyword>
<keyword evidence="4" id="KW-0808">Transferase</keyword>
<dbReference type="InterPro" id="IPR038169">
    <property type="entry name" value="DC-UbP/UBTD2_N_sf"/>
</dbReference>
<dbReference type="PROSITE" id="PS50280">
    <property type="entry name" value="SET"/>
    <property type="match status" value="1"/>
</dbReference>
<dbReference type="EMBL" id="CP034204">
    <property type="protein sequence ID" value="QBZ54169.1"/>
    <property type="molecule type" value="Genomic_DNA"/>
</dbReference>
<dbReference type="Pfam" id="PF16455">
    <property type="entry name" value="UBD"/>
    <property type="match status" value="1"/>
</dbReference>
<dbReference type="Gene3D" id="2.170.270.10">
    <property type="entry name" value="SET domain"/>
    <property type="match status" value="1"/>
</dbReference>
<feature type="region of interest" description="Disordered" evidence="8">
    <location>
        <begin position="332"/>
        <end position="372"/>
    </location>
</feature>
<evidence type="ECO:0008006" key="13">
    <source>
        <dbReference type="Google" id="ProtNLM"/>
    </source>
</evidence>
<dbReference type="SMART" id="SM00468">
    <property type="entry name" value="PreSET"/>
    <property type="match status" value="1"/>
</dbReference>
<comment type="subcellular location">
    <subcellularLocation>
        <location evidence="1">Chromosome</location>
    </subcellularLocation>
</comment>
<dbReference type="Pfam" id="PF00856">
    <property type="entry name" value="SET"/>
    <property type="match status" value="1"/>
</dbReference>
<keyword evidence="6" id="KW-0479">Metal-binding</keyword>
<dbReference type="InterPro" id="IPR046341">
    <property type="entry name" value="SET_dom_sf"/>
</dbReference>
<dbReference type="Pfam" id="PF05033">
    <property type="entry name" value="Pre-SET"/>
    <property type="match status" value="1"/>
</dbReference>
<dbReference type="GO" id="GO:0008270">
    <property type="term" value="F:zinc ion binding"/>
    <property type="evidence" value="ECO:0007669"/>
    <property type="project" value="InterPro"/>
</dbReference>
<dbReference type="Gene3D" id="1.20.225.20">
    <property type="entry name" value="Ub domain-containing protein, DC-UbP/UBTD2, N-terminal domain"/>
    <property type="match status" value="1"/>
</dbReference>
<proteinExistence type="predicted"/>
<evidence type="ECO:0000256" key="6">
    <source>
        <dbReference type="ARBA" id="ARBA00022723"/>
    </source>
</evidence>
<keyword evidence="2" id="KW-0158">Chromosome</keyword>
<feature type="region of interest" description="Disordered" evidence="8">
    <location>
        <begin position="493"/>
        <end position="542"/>
    </location>
</feature>
<dbReference type="SMART" id="SM00317">
    <property type="entry name" value="SET"/>
    <property type="match status" value="1"/>
</dbReference>
<dbReference type="GO" id="GO:0005694">
    <property type="term" value="C:chromosome"/>
    <property type="evidence" value="ECO:0007669"/>
    <property type="project" value="UniProtKB-SubCell"/>
</dbReference>
<evidence type="ECO:0000256" key="7">
    <source>
        <dbReference type="ARBA" id="ARBA00022833"/>
    </source>
</evidence>
<keyword evidence="5" id="KW-0949">S-adenosyl-L-methionine</keyword>
<evidence type="ECO:0000256" key="2">
    <source>
        <dbReference type="ARBA" id="ARBA00022454"/>
    </source>
</evidence>
<evidence type="ECO:0000256" key="4">
    <source>
        <dbReference type="ARBA" id="ARBA00022679"/>
    </source>
</evidence>
<dbReference type="InterPro" id="IPR050973">
    <property type="entry name" value="H3K9_Histone-Lys_N-MTase"/>
</dbReference>
<dbReference type="InterPro" id="IPR001214">
    <property type="entry name" value="SET_dom"/>
</dbReference>
<feature type="domain" description="SET" evidence="9">
    <location>
        <begin position="174"/>
        <end position="303"/>
    </location>
</feature>
<feature type="compositionally biased region" description="Acidic residues" evidence="8">
    <location>
        <begin position="496"/>
        <end position="509"/>
    </location>
</feature>
<evidence type="ECO:0000256" key="5">
    <source>
        <dbReference type="ARBA" id="ARBA00022691"/>
    </source>
</evidence>
<sequence length="628" mass="70255">MEPASRRHFFKHGGQDPSIGLNSAEIQECHWCQLRSFANHEKYPISIINTTKDGASLPPDFRFISERILGEGVSRAEASFLSGCECTSNEDCMYGGCECLSDLPDSGLESDGDADSRRSRNNRIKKFAYYSSGERAGLLRESYLDTRTAIYECHEQCSCGPDCPNRVVERGRTLPLQIFRTDDGRGWGVRATVDIKCGQFVDTYIGEVITDSEAVERRKATRKKDLYLFDLDKFWEVIQDDQSRLVIDGEYRSGPSRFFNHSCDPNMRIFARVGAHAELNLHDLAFFAIRDISNGEELTFDYVDGQVLPDGPNSPYPGDAASASARAINTVATRPAASSPLSGDAEAAASPTSTRAPQQRHRHRQPLDQHINKPLRRHRWASRSRVWTREDLAAERKDFFDTRVTGRVEVWQAIKTALEVLWESDPNHPPGTTAPTQEQQEEALLTAQSIMMAADITLPTGNLAQGVYDQLGNYYPLPEHVVCNPVNVINVSDLPPSEDGDEIDDDDVDIGSIGDTKQHYVASSAEDDETDKAAQRRKEKGKEVEVEEETITVRCRLSENARDVMVTVPKKSPVRVLARRIVEEAKLPDDTSVRIAYLGKILRDTTPLTLQGWQEGHVLNAMCFSKSR</sequence>
<dbReference type="GO" id="GO:0005634">
    <property type="term" value="C:nucleus"/>
    <property type="evidence" value="ECO:0007669"/>
    <property type="project" value="InterPro"/>
</dbReference>
<dbReference type="GO" id="GO:0032259">
    <property type="term" value="P:methylation"/>
    <property type="evidence" value="ECO:0007669"/>
    <property type="project" value="UniProtKB-KW"/>
</dbReference>